<dbReference type="RefSeq" id="WP_301199526.1">
    <property type="nucleotide sequence ID" value="NZ_JAPDPI010000020.1"/>
</dbReference>
<gene>
    <name evidence="1" type="ORF">OM074_11005</name>
</gene>
<protein>
    <recommendedName>
        <fullName evidence="3">ATP-binding protein</fullName>
    </recommendedName>
</protein>
<name>A0AAE3SK38_9BACT</name>
<dbReference type="InterPro" id="IPR027417">
    <property type="entry name" value="P-loop_NTPase"/>
</dbReference>
<sequence length="993" mass="115774">MEQQFRTGISLYEELYYKHFLNIIEQKVSDIGNLINDVTGIHTKYLAGLEKVNEENDIHILLEKHNNYLKDIWEYNKLSYPLTPEFNSQKELKQLLNEHRNLVAGLPKNITLFETNENRVINDDDTYLIKFIKRIKQLRFWTYSLFINNNNINIKRRAPLRTYVIQKLFFDIMPALWSSYKQLFLLEIELLEYYQSAFNQIDDEFKIQDQCNIPLVKQTITQVLDKSSDAQTILNQTTASFKELIKNELINKTNEIASQSYKLGTAEHRSIKNRKWHTKRSIRKLSLQTIRQINSWEISLFSISEAWCFNADLFILRNKALISLHSERFNKSIAKISATCGALSRRLDTTAAEYDKVYAYIDKSSFDQDTISSHKTNISKILSSDGLFLSKVNHSQTILYALNEIEQKVVSEIESINDKRMIYQGNLEPDKMQLSKLNPVHLKDLLKLEIQPRFSSDIELLKQNILQKIAFYESEITNLVHISEYNFETISSILTNKDSNIDDLLNIIKEGKSKVINKLKEITADLSELETYARSQLTGTIKNLVDELTALTEKERIGELNLRLLKAKAITKSTRFKNLIIGYLSGILKRADALRLLIQNKGFKFSKHLAKIYSQEEVQASINNEISTFLSEIAITKDKLPFLYQRLFKLEPVDEGYLYFKRSAEINHLKLAYNNWKKGRFANIAITAEKGAGVTSIINYVVNDSELEYTRINFQEYNNIYRQDEFIFTLSEILDLTPLNELELFIDELNNTKGIMILEGLQYAYLKKVDGFETLKLLFEIISKTNKNIFWICTCTLHAWNYLNKAISIEEYFGHIIKLGEFSNEEMIDIVKKRHQVSGYELVYLKSKADTNNKKLAKMSIEDTQHLLEKQYFQILNTLAKGNISIALIFWLRSIKRIENNTLYINSMDDFNISFIRGLKQEKLFCLYAILLHDGLDLEGFCKVMRLSPEQGRMKLFQMVDDGLLLELNKRYVINLLLYRPTIDALKAKNILH</sequence>
<comment type="caution">
    <text evidence="1">The sequence shown here is derived from an EMBL/GenBank/DDBJ whole genome shotgun (WGS) entry which is preliminary data.</text>
</comment>
<proteinExistence type="predicted"/>
<dbReference type="Proteomes" id="UP001207408">
    <property type="component" value="Unassembled WGS sequence"/>
</dbReference>
<keyword evidence="2" id="KW-1185">Reference proteome</keyword>
<dbReference type="EMBL" id="JAPDPI010000020">
    <property type="protein sequence ID" value="MCW3806154.1"/>
    <property type="molecule type" value="Genomic_DNA"/>
</dbReference>
<dbReference type="AlphaFoldDB" id="A0AAE3SK38"/>
<evidence type="ECO:0008006" key="3">
    <source>
        <dbReference type="Google" id="ProtNLM"/>
    </source>
</evidence>
<evidence type="ECO:0000313" key="1">
    <source>
        <dbReference type="EMBL" id="MCW3806154.1"/>
    </source>
</evidence>
<reference evidence="1" key="1">
    <citation type="submission" date="2022-10" db="EMBL/GenBank/DDBJ databases">
        <authorList>
            <person name="Yu W.X."/>
        </authorList>
    </citation>
    <scope>NUCLEOTIDE SEQUENCE</scope>
    <source>
        <strain evidence="1">D04</strain>
    </source>
</reference>
<dbReference type="SUPFAM" id="SSF52540">
    <property type="entry name" value="P-loop containing nucleoside triphosphate hydrolases"/>
    <property type="match status" value="1"/>
</dbReference>
<accession>A0AAE3SK38</accession>
<evidence type="ECO:0000313" key="2">
    <source>
        <dbReference type="Proteomes" id="UP001207408"/>
    </source>
</evidence>
<organism evidence="1 2">
    <name type="scientific">Plebeiibacterium marinum</name>
    <dbReference type="NCBI Taxonomy" id="2992111"/>
    <lineage>
        <taxon>Bacteria</taxon>
        <taxon>Pseudomonadati</taxon>
        <taxon>Bacteroidota</taxon>
        <taxon>Bacteroidia</taxon>
        <taxon>Marinilabiliales</taxon>
        <taxon>Marinilabiliaceae</taxon>
        <taxon>Plebeiibacterium</taxon>
    </lineage>
</organism>